<keyword evidence="3" id="KW-1185">Reference proteome</keyword>
<reference evidence="3" key="1">
    <citation type="journal article" date="2019" name="Int. J. Syst. Evol. Microbiol.">
        <title>The Global Catalogue of Microorganisms (GCM) 10K type strain sequencing project: providing services to taxonomists for standard genome sequencing and annotation.</title>
        <authorList>
            <consortium name="The Broad Institute Genomics Platform"/>
            <consortium name="The Broad Institute Genome Sequencing Center for Infectious Disease"/>
            <person name="Wu L."/>
            <person name="Ma J."/>
        </authorList>
    </citation>
    <scope>NUCLEOTIDE SEQUENCE [LARGE SCALE GENOMIC DNA]</scope>
    <source>
        <strain evidence="3">JCM 17326</strain>
    </source>
</reference>
<accession>A0ABP6WJC6</accession>
<comment type="caution">
    <text evidence="2">The sequence shown here is derived from an EMBL/GenBank/DDBJ whole genome shotgun (WGS) entry which is preliminary data.</text>
</comment>
<organism evidence="2 3">
    <name type="scientific">Nonomuraea rosea</name>
    <dbReference type="NCBI Taxonomy" id="638574"/>
    <lineage>
        <taxon>Bacteria</taxon>
        <taxon>Bacillati</taxon>
        <taxon>Actinomycetota</taxon>
        <taxon>Actinomycetes</taxon>
        <taxon>Streptosporangiales</taxon>
        <taxon>Streptosporangiaceae</taxon>
        <taxon>Nonomuraea</taxon>
    </lineage>
</organism>
<dbReference type="CDD" id="cd04301">
    <property type="entry name" value="NAT_SF"/>
    <property type="match status" value="1"/>
</dbReference>
<sequence>MRVRAAATDDMPAIRQVARHYGLLEGWPADGDFLDAEHRYGTLLLAAADSGGAQGFGGTLRRGDITHLGDLFVLPEHQSSGVGRALLGQLLDGDGPRVTFASSDPRAVGLYARLGLRPWCPLLYLTGGPVEGPSGPPVRTVPSDEVAPLDAVISGGSRPETLAWYAAIPGVTAYATKRAYVFARVAEGRLTIGPAGGVTPEDCAEAVLGSLAAVRAEFTAIGTAQIAVPGTHPLVPVLLGAGWRIADMDTFMADEAALAAIRPDRYLPHPDLG</sequence>
<dbReference type="PROSITE" id="PS51186">
    <property type="entry name" value="GNAT"/>
    <property type="match status" value="1"/>
</dbReference>
<dbReference type="Gene3D" id="3.40.630.30">
    <property type="match status" value="1"/>
</dbReference>
<dbReference type="Pfam" id="PF13508">
    <property type="entry name" value="Acetyltransf_7"/>
    <property type="match status" value="1"/>
</dbReference>
<dbReference type="InterPro" id="IPR016181">
    <property type="entry name" value="Acyl_CoA_acyltransferase"/>
</dbReference>
<dbReference type="InterPro" id="IPR000182">
    <property type="entry name" value="GNAT_dom"/>
</dbReference>
<feature type="domain" description="N-acetyltransferase" evidence="1">
    <location>
        <begin position="1"/>
        <end position="142"/>
    </location>
</feature>
<dbReference type="EMBL" id="BAABDQ010000006">
    <property type="protein sequence ID" value="GAA3551292.1"/>
    <property type="molecule type" value="Genomic_DNA"/>
</dbReference>
<protein>
    <recommendedName>
        <fullName evidence="1">N-acetyltransferase domain-containing protein</fullName>
    </recommendedName>
</protein>
<proteinExistence type="predicted"/>
<dbReference type="Proteomes" id="UP001500630">
    <property type="component" value="Unassembled WGS sequence"/>
</dbReference>
<evidence type="ECO:0000313" key="3">
    <source>
        <dbReference type="Proteomes" id="UP001500630"/>
    </source>
</evidence>
<evidence type="ECO:0000313" key="2">
    <source>
        <dbReference type="EMBL" id="GAA3551292.1"/>
    </source>
</evidence>
<evidence type="ECO:0000259" key="1">
    <source>
        <dbReference type="PROSITE" id="PS51186"/>
    </source>
</evidence>
<name>A0ABP6WJC6_9ACTN</name>
<gene>
    <name evidence="2" type="ORF">GCM10022419_034510</name>
</gene>
<dbReference type="SUPFAM" id="SSF55729">
    <property type="entry name" value="Acyl-CoA N-acyltransferases (Nat)"/>
    <property type="match status" value="1"/>
</dbReference>